<dbReference type="InterPro" id="IPR007899">
    <property type="entry name" value="CHAD_dom"/>
</dbReference>
<sequence length="315" mass="37320">MELKLDTIEAITESIRQILQSECKEALRIIETKSEVDPHETVHEIRKHFKKIRAVLRLVRDTTDRYQEENQFFRDEARTISEVRDAEAMLEAVGLIEKQFEDKLYKDAFSDSRKLLLAYRDDLAKKVLQDNRMLKKIRKNTSEKCEALSVLPMDIDSHESISPGLKRTYKRGRKAFWEAAESRSPDAFHEWRKRVKYLRYQMLTIAPIWPEVLRTWEDELHRLSDALGTDRDLYMLNKFLEQTEDHPYAEVDGNPYLLSTLIEGHRQQLQEYALLLGKKLYHYKPSTLISWIETLWEAQLAVHKEFPLPLDTLED</sequence>
<evidence type="ECO:0000313" key="3">
    <source>
        <dbReference type="Proteomes" id="UP001250656"/>
    </source>
</evidence>
<protein>
    <submittedName>
        <fullName evidence="2">CHAD domain-containing protein</fullName>
    </submittedName>
</protein>
<dbReference type="PANTHER" id="PTHR39339:SF1">
    <property type="entry name" value="CHAD DOMAIN-CONTAINING PROTEIN"/>
    <property type="match status" value="1"/>
</dbReference>
<dbReference type="SMART" id="SM00880">
    <property type="entry name" value="CHAD"/>
    <property type="match status" value="1"/>
</dbReference>
<accession>A0ABU3L1J1</accession>
<dbReference type="Gene3D" id="1.40.20.10">
    <property type="entry name" value="CHAD domain"/>
    <property type="match status" value="1"/>
</dbReference>
<name>A0ABU3L1J1_9FLAO</name>
<dbReference type="InterPro" id="IPR038186">
    <property type="entry name" value="CHAD_dom_sf"/>
</dbReference>
<reference evidence="2 3" key="1">
    <citation type="submission" date="2023-09" db="EMBL/GenBank/DDBJ databases">
        <title>Novel taxa isolated from Blanes Bay.</title>
        <authorList>
            <person name="Rey-Velasco X."/>
            <person name="Lucena T."/>
        </authorList>
    </citation>
    <scope>NUCLEOTIDE SEQUENCE [LARGE SCALE GENOMIC DNA]</scope>
    <source>
        <strain evidence="2 3">S334</strain>
    </source>
</reference>
<feature type="domain" description="CHAD" evidence="1">
    <location>
        <begin position="8"/>
        <end position="286"/>
    </location>
</feature>
<dbReference type="Proteomes" id="UP001250656">
    <property type="component" value="Unassembled WGS sequence"/>
</dbReference>
<comment type="caution">
    <text evidence="2">The sequence shown here is derived from an EMBL/GenBank/DDBJ whole genome shotgun (WGS) entry which is preliminary data.</text>
</comment>
<gene>
    <name evidence="2" type="ORF">RQM65_02805</name>
</gene>
<evidence type="ECO:0000313" key="2">
    <source>
        <dbReference type="EMBL" id="MDT7827594.1"/>
    </source>
</evidence>
<organism evidence="2 3">
    <name type="scientific">Pricia mediterranea</name>
    <dbReference type="NCBI Taxonomy" id="3076079"/>
    <lineage>
        <taxon>Bacteria</taxon>
        <taxon>Pseudomonadati</taxon>
        <taxon>Bacteroidota</taxon>
        <taxon>Flavobacteriia</taxon>
        <taxon>Flavobacteriales</taxon>
        <taxon>Flavobacteriaceae</taxon>
        <taxon>Pricia</taxon>
    </lineage>
</organism>
<dbReference type="EMBL" id="JAVTTP010000001">
    <property type="protein sequence ID" value="MDT7827594.1"/>
    <property type="molecule type" value="Genomic_DNA"/>
</dbReference>
<keyword evidence="3" id="KW-1185">Reference proteome</keyword>
<dbReference type="Pfam" id="PF05235">
    <property type="entry name" value="CHAD"/>
    <property type="match status" value="1"/>
</dbReference>
<dbReference type="RefSeq" id="WP_314012583.1">
    <property type="nucleotide sequence ID" value="NZ_JAVTTP010000001.1"/>
</dbReference>
<proteinExistence type="predicted"/>
<dbReference type="PANTHER" id="PTHR39339">
    <property type="entry name" value="SLR1444 PROTEIN"/>
    <property type="match status" value="1"/>
</dbReference>
<dbReference type="PROSITE" id="PS51708">
    <property type="entry name" value="CHAD"/>
    <property type="match status" value="1"/>
</dbReference>
<evidence type="ECO:0000259" key="1">
    <source>
        <dbReference type="PROSITE" id="PS51708"/>
    </source>
</evidence>